<dbReference type="PANTHER" id="PTHR34670">
    <property type="entry name" value="EXPRESSED PROTEIN"/>
    <property type="match status" value="1"/>
</dbReference>
<accession>A0AAP0I1H0</accession>
<name>A0AAP0I1H0_9MAGN</name>
<evidence type="ECO:0000313" key="2">
    <source>
        <dbReference type="Proteomes" id="UP001419268"/>
    </source>
</evidence>
<proteinExistence type="predicted"/>
<reference evidence="1 2" key="1">
    <citation type="submission" date="2024-01" db="EMBL/GenBank/DDBJ databases">
        <title>Genome assemblies of Stephania.</title>
        <authorList>
            <person name="Yang L."/>
        </authorList>
    </citation>
    <scope>NUCLEOTIDE SEQUENCE [LARGE SCALE GENOMIC DNA]</scope>
    <source>
        <strain evidence="1">JXDWG</strain>
        <tissue evidence="1">Leaf</tissue>
    </source>
</reference>
<evidence type="ECO:0000313" key="1">
    <source>
        <dbReference type="EMBL" id="KAK9104580.1"/>
    </source>
</evidence>
<organism evidence="1 2">
    <name type="scientific">Stephania cephalantha</name>
    <dbReference type="NCBI Taxonomy" id="152367"/>
    <lineage>
        <taxon>Eukaryota</taxon>
        <taxon>Viridiplantae</taxon>
        <taxon>Streptophyta</taxon>
        <taxon>Embryophyta</taxon>
        <taxon>Tracheophyta</taxon>
        <taxon>Spermatophyta</taxon>
        <taxon>Magnoliopsida</taxon>
        <taxon>Ranunculales</taxon>
        <taxon>Menispermaceae</taxon>
        <taxon>Menispermoideae</taxon>
        <taxon>Cissampelideae</taxon>
        <taxon>Stephania</taxon>
    </lineage>
</organism>
<dbReference type="AlphaFoldDB" id="A0AAP0I1H0"/>
<dbReference type="PANTHER" id="PTHR34670:SF8">
    <property type="entry name" value="EXPRESSED PROTEIN"/>
    <property type="match status" value="1"/>
</dbReference>
<dbReference type="Proteomes" id="UP001419268">
    <property type="component" value="Unassembled WGS sequence"/>
</dbReference>
<protein>
    <submittedName>
        <fullName evidence="1">Uncharacterized protein</fullName>
    </submittedName>
</protein>
<dbReference type="EMBL" id="JBBNAG010000009">
    <property type="protein sequence ID" value="KAK9104580.1"/>
    <property type="molecule type" value="Genomic_DNA"/>
</dbReference>
<comment type="caution">
    <text evidence="1">The sequence shown here is derived from an EMBL/GenBank/DDBJ whole genome shotgun (WGS) entry which is preliminary data.</text>
</comment>
<sequence>MEGLIPLVYRAIVHYRNGAAATSRSAAYVRLPGDSDRFQSSPSETQLFHQPQLISTAHHHHQSSTLAFRSGSRRLVQLGGESRRRAKKVCCARDSSVGMFCFVREDMTAIIWPT</sequence>
<gene>
    <name evidence="1" type="ORF">Scep_021424</name>
</gene>
<keyword evidence="2" id="KW-1185">Reference proteome</keyword>